<dbReference type="InterPro" id="IPR029058">
    <property type="entry name" value="AB_hydrolase_fold"/>
</dbReference>
<evidence type="ECO:0000313" key="6">
    <source>
        <dbReference type="Proteomes" id="UP000480151"/>
    </source>
</evidence>
<dbReference type="Pfam" id="PF03403">
    <property type="entry name" value="PAF-AH_p_II"/>
    <property type="match status" value="1"/>
</dbReference>
<keyword evidence="1" id="KW-0378">Hydrolase</keyword>
<dbReference type="PANTHER" id="PTHR10272:SF0">
    <property type="entry name" value="PLATELET-ACTIVATING FACTOR ACETYLHYDROLASE"/>
    <property type="match status" value="1"/>
</dbReference>
<dbReference type="AlphaFoldDB" id="A0A6M1PNB6"/>
<dbReference type="EMBL" id="JAAKGU010000011">
    <property type="protein sequence ID" value="NGM84696.1"/>
    <property type="molecule type" value="Genomic_DNA"/>
</dbReference>
<evidence type="ECO:0000256" key="4">
    <source>
        <dbReference type="SAM" id="Phobius"/>
    </source>
</evidence>
<feature type="transmembrane region" description="Helical" evidence="4">
    <location>
        <begin position="88"/>
        <end position="110"/>
    </location>
</feature>
<dbReference type="SUPFAM" id="SSF53474">
    <property type="entry name" value="alpha/beta-Hydrolases"/>
    <property type="match status" value="1"/>
</dbReference>
<name>A0A6M1PNB6_9BACL</name>
<keyword evidence="4" id="KW-0812">Transmembrane</keyword>
<evidence type="ECO:0000313" key="5">
    <source>
        <dbReference type="EMBL" id="NGM84696.1"/>
    </source>
</evidence>
<sequence length="484" mass="53741">MRMLEMTLAALDLLVLIYFFVIGKSTSSRKTTNMLIGAGLLTFPVLQLLLEGYRWQLIPLYFVTLILLASILLRLFRPVPIFKKRRILRYISGLALSGLVILSAVLAAALPVMDLPKPDGADAVGTVTFDWTDGNREETLTADPGDKRELIVQIWYPAEKSSGEPQFLFPQDPQIFHNYISAFAEGLHLPAFALDYWKYARSHSFQDAPVLPSPKPYPLVIISHGLGTSRMLHASQAENLASHGYIVAAIDHTYSTAATAFSDGRITGFTTELSAEDIYDKARVIGEIWTQDVEFVLNQLDSLNAGRIESDFTGKIDMNNTGIMGHSFGGATAYNAAYTIGKIKAGINMDGTLIDLDRDQLNKPFMFLQSDDSANMAEALDDPAVPEEIRGRISKELKIARHVIERGGQSIHIKGTAHFNFTDLQFYSPLIKYLGMTGSIDGYRGAYLVNRYVLDFFDKYLKGGAGELINRPHADDPEIDFQKL</sequence>
<keyword evidence="2" id="KW-0442">Lipid degradation</keyword>
<dbReference type="RefSeq" id="WP_165101936.1">
    <property type="nucleotide sequence ID" value="NZ_JAAKGU010000011.1"/>
</dbReference>
<gene>
    <name evidence="5" type="ORF">G5B47_20040</name>
</gene>
<keyword evidence="4" id="KW-0472">Membrane</keyword>
<evidence type="ECO:0000256" key="2">
    <source>
        <dbReference type="ARBA" id="ARBA00022963"/>
    </source>
</evidence>
<accession>A0A6M1PNB6</accession>
<comment type="caution">
    <text evidence="5">The sequence shown here is derived from an EMBL/GenBank/DDBJ whole genome shotgun (WGS) entry which is preliminary data.</text>
</comment>
<dbReference type="PANTHER" id="PTHR10272">
    <property type="entry name" value="PLATELET-ACTIVATING FACTOR ACETYLHYDROLASE"/>
    <property type="match status" value="1"/>
</dbReference>
<dbReference type="Proteomes" id="UP000480151">
    <property type="component" value="Unassembled WGS sequence"/>
</dbReference>
<feature type="transmembrane region" description="Helical" evidence="4">
    <location>
        <begin position="6"/>
        <end position="22"/>
    </location>
</feature>
<evidence type="ECO:0000256" key="3">
    <source>
        <dbReference type="ARBA" id="ARBA00023098"/>
    </source>
</evidence>
<dbReference type="Gene3D" id="3.40.50.1820">
    <property type="entry name" value="alpha/beta hydrolase"/>
    <property type="match status" value="1"/>
</dbReference>
<dbReference type="GO" id="GO:0003847">
    <property type="term" value="F:1-alkyl-2-acetylglycerophosphocholine esterase activity"/>
    <property type="evidence" value="ECO:0007669"/>
    <property type="project" value="TreeGrafter"/>
</dbReference>
<feature type="transmembrane region" description="Helical" evidence="4">
    <location>
        <begin position="56"/>
        <end position="76"/>
    </location>
</feature>
<protein>
    <submittedName>
        <fullName evidence="5">Uncharacterized protein</fullName>
    </submittedName>
</protein>
<evidence type="ECO:0000256" key="1">
    <source>
        <dbReference type="ARBA" id="ARBA00022801"/>
    </source>
</evidence>
<keyword evidence="4" id="KW-1133">Transmembrane helix</keyword>
<proteinExistence type="predicted"/>
<organism evidence="5 6">
    <name type="scientific">Paenibacillus apii</name>
    <dbReference type="NCBI Taxonomy" id="1850370"/>
    <lineage>
        <taxon>Bacteria</taxon>
        <taxon>Bacillati</taxon>
        <taxon>Bacillota</taxon>
        <taxon>Bacilli</taxon>
        <taxon>Bacillales</taxon>
        <taxon>Paenibacillaceae</taxon>
        <taxon>Paenibacillus</taxon>
    </lineage>
</organism>
<dbReference type="GO" id="GO:0016042">
    <property type="term" value="P:lipid catabolic process"/>
    <property type="evidence" value="ECO:0007669"/>
    <property type="project" value="UniProtKB-KW"/>
</dbReference>
<keyword evidence="6" id="KW-1185">Reference proteome</keyword>
<feature type="transmembrane region" description="Helical" evidence="4">
    <location>
        <begin position="34"/>
        <end position="50"/>
    </location>
</feature>
<keyword evidence="3" id="KW-0443">Lipid metabolism</keyword>
<reference evidence="5 6" key="1">
    <citation type="submission" date="2020-02" db="EMBL/GenBank/DDBJ databases">
        <authorList>
            <person name="Gao J."/>
            <person name="Sun J."/>
        </authorList>
    </citation>
    <scope>NUCLEOTIDE SEQUENCE [LARGE SCALE GENOMIC DNA]</scope>
    <source>
        <strain evidence="5 6">7124</strain>
    </source>
</reference>